<evidence type="ECO:0000259" key="21">
    <source>
        <dbReference type="PROSITE" id="PS51003"/>
    </source>
</evidence>
<feature type="transmembrane region" description="Helical" evidence="19">
    <location>
        <begin position="78"/>
        <end position="99"/>
    </location>
</feature>
<evidence type="ECO:0000256" key="5">
    <source>
        <dbReference type="ARBA" id="ARBA00022617"/>
    </source>
</evidence>
<feature type="binding site" description="axial binding residue" evidence="18">
    <location>
        <position position="98"/>
    </location>
    <ligand>
        <name>heme b</name>
        <dbReference type="ChEBI" id="CHEBI:60344"/>
        <label>b566</label>
    </ligand>
    <ligandPart>
        <name>Fe</name>
        <dbReference type="ChEBI" id="CHEBI:18248"/>
    </ligandPart>
</feature>
<keyword evidence="10 19" id="KW-0249">Electron transport</keyword>
<organism evidence="22">
    <name type="scientific">Apalone spinifera</name>
    <name type="common">Spiny softshell turtle</name>
    <name type="synonym">Trionyx spiniferus</name>
    <dbReference type="NCBI Taxonomy" id="55534"/>
    <lineage>
        <taxon>Eukaryota</taxon>
        <taxon>Metazoa</taxon>
        <taxon>Chordata</taxon>
        <taxon>Craniata</taxon>
        <taxon>Vertebrata</taxon>
        <taxon>Euteleostomi</taxon>
        <taxon>Archelosauria</taxon>
        <taxon>Testudinata</taxon>
        <taxon>Testudines</taxon>
        <taxon>Cryptodira</taxon>
        <taxon>Trionychia</taxon>
        <taxon>Trionychidae</taxon>
        <taxon>Apalone</taxon>
    </lineage>
</organism>
<dbReference type="FunFam" id="1.20.810.10:FF:000002">
    <property type="entry name" value="Cytochrome b"/>
    <property type="match status" value="1"/>
</dbReference>
<keyword evidence="5 18" id="KW-0349">Heme</keyword>
<feature type="binding site" description="axial binding residue" evidence="18">
    <location>
        <position position="183"/>
    </location>
    <ligand>
        <name>heme b</name>
        <dbReference type="ChEBI" id="CHEBI:60344"/>
        <label>b562</label>
    </ligand>
    <ligandPart>
        <name>Fe</name>
        <dbReference type="ChEBI" id="CHEBI:18248"/>
    </ligandPart>
</feature>
<keyword evidence="11 19" id="KW-1133">Transmembrane helix</keyword>
<keyword evidence="12 18" id="KW-0408">Iron</keyword>
<dbReference type="InterPro" id="IPR030689">
    <property type="entry name" value="Cytochrome_b"/>
</dbReference>
<evidence type="ECO:0000256" key="15">
    <source>
        <dbReference type="ARBA" id="ARBA00023136"/>
    </source>
</evidence>
<evidence type="ECO:0000256" key="14">
    <source>
        <dbReference type="ARBA" id="ARBA00023128"/>
    </source>
</evidence>
<evidence type="ECO:0000256" key="4">
    <source>
        <dbReference type="ARBA" id="ARBA00022448"/>
    </source>
</evidence>
<dbReference type="GO" id="GO:0046872">
    <property type="term" value="F:metal ion binding"/>
    <property type="evidence" value="ECO:0007669"/>
    <property type="project" value="UniProtKB-UniRule"/>
</dbReference>
<dbReference type="InterPro" id="IPR016174">
    <property type="entry name" value="Di-haem_cyt_TM"/>
</dbReference>
<dbReference type="SUPFAM" id="SSF81648">
    <property type="entry name" value="a domain/subunit of cytochrome bc1 complex (Ubiquinol-cytochrome c reductase)"/>
    <property type="match status" value="1"/>
</dbReference>
<comment type="similarity">
    <text evidence="16 19">Belongs to the cytochrome b family.</text>
</comment>
<dbReference type="InterPro" id="IPR048260">
    <property type="entry name" value="Cytochrome_b_C_euk/bac"/>
</dbReference>
<dbReference type="CDD" id="cd00290">
    <property type="entry name" value="cytochrome_b_C"/>
    <property type="match status" value="1"/>
</dbReference>
<sequence length="381" mass="42929">MTTNLRKSHPMIKIINNSLIDLPSPSNISIWWNFGSLLGACLAIQIITGLFLAMHYSPNILTAFSSVSHITRDVQYGWLIRNMHANGASLFFMCIYLHIGRGMYYGSYLYKQTWNTGVILLLLTMATAFMGYVLPWGQMSFWGATVITNLLSAIPYIGTTMVQWVWGGFSVDNATLTRFFTLHFLLPFMILGLAMIHLLFLHETGSNNPTGLNSNTDKIPFHPYFSYKDLLGFVAMLTVLLSIAMFYPNLLGDPDNFTPANPLSTPPHIKPEWYFLFAYAILRSIPNKLGGVLALLMSILVLFILPMLHTSKQRTLTFRPITQTLFWSFIANLAVLTWIGGQPVENPFIIIGQMASILYFTILLVLMPISNAMENKSMNLD</sequence>
<feature type="binding site" description="axial binding residue" evidence="18">
    <location>
        <position position="84"/>
    </location>
    <ligand>
        <name>heme b</name>
        <dbReference type="ChEBI" id="CHEBI:60344"/>
        <label>b562</label>
    </ligand>
    <ligandPart>
        <name>Fe</name>
        <dbReference type="ChEBI" id="CHEBI:18248"/>
    </ligandPart>
</feature>
<dbReference type="AlphaFoldDB" id="A0A3B1EBM9"/>
<evidence type="ECO:0000256" key="3">
    <source>
        <dbReference type="ARBA" id="ARBA00013531"/>
    </source>
</evidence>
<dbReference type="InterPro" id="IPR005797">
    <property type="entry name" value="Cyt_b/b6_N"/>
</dbReference>
<dbReference type="EMBL" id="KX882745">
    <property type="protein sequence ID" value="ARR28355.1"/>
    <property type="molecule type" value="Genomic_DNA"/>
</dbReference>
<comment type="cofactor">
    <cofactor evidence="18">
        <name>heme</name>
        <dbReference type="ChEBI" id="CHEBI:30413"/>
    </cofactor>
    <text evidence="18">Binds 2 heme groups non-covalently.</text>
</comment>
<evidence type="ECO:0000259" key="20">
    <source>
        <dbReference type="PROSITE" id="PS51002"/>
    </source>
</evidence>
<comment type="subcellular location">
    <subcellularLocation>
        <location evidence="2">Mitochondrion inner membrane</location>
        <topology evidence="2">Multi-pass membrane protein</topology>
    </subcellularLocation>
</comment>
<evidence type="ECO:0000256" key="7">
    <source>
        <dbReference type="ARBA" id="ARBA00022692"/>
    </source>
</evidence>
<feature type="transmembrane region" description="Helical" evidence="19">
    <location>
        <begin position="114"/>
        <end position="134"/>
    </location>
</feature>
<evidence type="ECO:0000313" key="22">
    <source>
        <dbReference type="EMBL" id="ARR28355.1"/>
    </source>
</evidence>
<evidence type="ECO:0000256" key="18">
    <source>
        <dbReference type="PIRSR" id="PIRSR038885-2"/>
    </source>
</evidence>
<name>A0A3B1EBM9_APASP</name>
<keyword evidence="9" id="KW-0999">Mitochondrion inner membrane</keyword>
<dbReference type="Pfam" id="PF00033">
    <property type="entry name" value="Cytochrome_B"/>
    <property type="match status" value="1"/>
</dbReference>
<evidence type="ECO:0000256" key="9">
    <source>
        <dbReference type="ARBA" id="ARBA00022792"/>
    </source>
</evidence>
<keyword evidence="8 18" id="KW-0479">Metal-binding</keyword>
<keyword evidence="13" id="KW-0830">Ubiquinone</keyword>
<dbReference type="GO" id="GO:0005743">
    <property type="term" value="C:mitochondrial inner membrane"/>
    <property type="evidence" value="ECO:0007669"/>
    <property type="project" value="UniProtKB-SubCell"/>
</dbReference>
<dbReference type="Gene3D" id="1.20.810.10">
    <property type="entry name" value="Cytochrome Bc1 Complex, Chain C"/>
    <property type="match status" value="1"/>
</dbReference>
<evidence type="ECO:0000256" key="2">
    <source>
        <dbReference type="ARBA" id="ARBA00004448"/>
    </source>
</evidence>
<dbReference type="PANTHER" id="PTHR19271:SF16">
    <property type="entry name" value="CYTOCHROME B"/>
    <property type="match status" value="1"/>
</dbReference>
<evidence type="ECO:0000256" key="8">
    <source>
        <dbReference type="ARBA" id="ARBA00022723"/>
    </source>
</evidence>
<evidence type="ECO:0000256" key="16">
    <source>
        <dbReference type="ARBA" id="ARBA00061233"/>
    </source>
</evidence>
<dbReference type="InterPro" id="IPR027387">
    <property type="entry name" value="Cytb/b6-like_sf"/>
</dbReference>
<dbReference type="GO" id="GO:0008121">
    <property type="term" value="F:quinol-cytochrome-c reductase activity"/>
    <property type="evidence" value="ECO:0007669"/>
    <property type="project" value="InterPro"/>
</dbReference>
<evidence type="ECO:0000256" key="17">
    <source>
        <dbReference type="PIRSR" id="PIRSR038885-1"/>
    </source>
</evidence>
<evidence type="ECO:0000256" key="1">
    <source>
        <dbReference type="ARBA" id="ARBA00002566"/>
    </source>
</evidence>
<dbReference type="InterPro" id="IPR048259">
    <property type="entry name" value="Cytochrome_b_N_euk/bac"/>
</dbReference>
<dbReference type="InterPro" id="IPR036150">
    <property type="entry name" value="Cyt_b/b6_C_sf"/>
</dbReference>
<dbReference type="CDD" id="cd00284">
    <property type="entry name" value="Cytochrome_b_N"/>
    <property type="match status" value="1"/>
</dbReference>
<keyword evidence="14 19" id="KW-0496">Mitochondrion</keyword>
<feature type="transmembrane region" description="Helical" evidence="19">
    <location>
        <begin position="347"/>
        <end position="369"/>
    </location>
</feature>
<feature type="transmembrane region" description="Helical" evidence="19">
    <location>
        <begin position="141"/>
        <end position="166"/>
    </location>
</feature>
<feature type="transmembrane region" description="Helical" evidence="19">
    <location>
        <begin position="289"/>
        <end position="308"/>
    </location>
</feature>
<feature type="transmembrane region" description="Helical" evidence="19">
    <location>
        <begin position="230"/>
        <end position="247"/>
    </location>
</feature>
<comment type="cofactor">
    <cofactor evidence="19">
        <name>heme b</name>
        <dbReference type="ChEBI" id="CHEBI:60344"/>
    </cofactor>
    <text evidence="19">Binds 2 heme groups non-covalently.</text>
</comment>
<geneLocation type="mitochondrion" evidence="22"/>
<feature type="domain" description="Cytochrome b/b6 C-terminal region profile" evidence="21">
    <location>
        <begin position="211"/>
        <end position="381"/>
    </location>
</feature>
<dbReference type="PIRSF" id="PIRSF038885">
    <property type="entry name" value="COB"/>
    <property type="match status" value="1"/>
</dbReference>
<feature type="transmembrane region" description="Helical" evidence="19">
    <location>
        <begin position="30"/>
        <end position="57"/>
    </location>
</feature>
<gene>
    <name evidence="22" type="primary">CYTB</name>
</gene>
<dbReference type="GO" id="GO:0045275">
    <property type="term" value="C:respiratory chain complex III"/>
    <property type="evidence" value="ECO:0007669"/>
    <property type="project" value="InterPro"/>
</dbReference>
<dbReference type="SUPFAM" id="SSF81342">
    <property type="entry name" value="Transmembrane di-heme cytochromes"/>
    <property type="match status" value="1"/>
</dbReference>
<feature type="binding site" description="axial binding residue" evidence="18">
    <location>
        <position position="197"/>
    </location>
    <ligand>
        <name>heme b</name>
        <dbReference type="ChEBI" id="CHEBI:60344"/>
        <label>b566</label>
    </ligand>
    <ligandPart>
        <name>Fe</name>
        <dbReference type="ChEBI" id="CHEBI:18248"/>
    </ligandPart>
</feature>
<dbReference type="GO" id="GO:0016491">
    <property type="term" value="F:oxidoreductase activity"/>
    <property type="evidence" value="ECO:0007669"/>
    <property type="project" value="UniProtKB-UniRule"/>
</dbReference>
<feature type="domain" description="Cytochrome b/b6 N-terminal region profile" evidence="20">
    <location>
        <begin position="2"/>
        <end position="210"/>
    </location>
</feature>
<feature type="binding site" evidence="17">
    <location>
        <position position="202"/>
    </location>
    <ligand>
        <name>a ubiquinone</name>
        <dbReference type="ChEBI" id="CHEBI:16389"/>
    </ligand>
</feature>
<evidence type="ECO:0000256" key="12">
    <source>
        <dbReference type="ARBA" id="ARBA00023004"/>
    </source>
</evidence>
<evidence type="ECO:0000256" key="13">
    <source>
        <dbReference type="ARBA" id="ARBA00023075"/>
    </source>
</evidence>
<dbReference type="PANTHER" id="PTHR19271">
    <property type="entry name" value="CYTOCHROME B"/>
    <property type="match status" value="1"/>
</dbReference>
<evidence type="ECO:0000256" key="19">
    <source>
        <dbReference type="RuleBase" id="RU362117"/>
    </source>
</evidence>
<feature type="transmembrane region" description="Helical" evidence="19">
    <location>
        <begin position="178"/>
        <end position="201"/>
    </location>
</feature>
<dbReference type="Pfam" id="PF00032">
    <property type="entry name" value="Cytochrom_B_C"/>
    <property type="match status" value="1"/>
</dbReference>
<comment type="function">
    <text evidence="1 19">Component of the ubiquinol-cytochrome c reductase complex (complex III or cytochrome b-c1 complex) that is part of the mitochondrial respiratory chain. The b-c1 complex mediates electron transfer from ubiquinol to cytochrome c. Contributes to the generation of a proton gradient across the mitochondrial membrane that is then used for ATP synthesis.</text>
</comment>
<dbReference type="InterPro" id="IPR005798">
    <property type="entry name" value="Cyt_b/b6_C"/>
</dbReference>
<feature type="transmembrane region" description="Helical" evidence="19">
    <location>
        <begin position="320"/>
        <end position="341"/>
    </location>
</feature>
<evidence type="ECO:0000256" key="6">
    <source>
        <dbReference type="ARBA" id="ARBA00022660"/>
    </source>
</evidence>
<accession>A0A3B1EBM9</accession>
<proteinExistence type="inferred from homology"/>
<dbReference type="PROSITE" id="PS51003">
    <property type="entry name" value="CYTB_CTER"/>
    <property type="match status" value="1"/>
</dbReference>
<dbReference type="PROSITE" id="PS51002">
    <property type="entry name" value="CYTB_NTER"/>
    <property type="match status" value="1"/>
</dbReference>
<dbReference type="GO" id="GO:0006122">
    <property type="term" value="P:mitochondrial electron transport, ubiquinol to cytochrome c"/>
    <property type="evidence" value="ECO:0007669"/>
    <property type="project" value="TreeGrafter"/>
</dbReference>
<evidence type="ECO:0000256" key="11">
    <source>
        <dbReference type="ARBA" id="ARBA00022989"/>
    </source>
</evidence>
<keyword evidence="15 19" id="KW-0472">Membrane</keyword>
<evidence type="ECO:0000256" key="10">
    <source>
        <dbReference type="ARBA" id="ARBA00022982"/>
    </source>
</evidence>
<protein>
    <recommendedName>
        <fullName evidence="3 19">Cytochrome b</fullName>
    </recommendedName>
</protein>
<keyword evidence="6 19" id="KW-0679">Respiratory chain</keyword>
<reference evidence="22" key="1">
    <citation type="submission" date="2016-09" db="EMBL/GenBank/DDBJ databases">
        <authorList>
            <person name="Capua I."/>
            <person name="De Benedictis P."/>
            <person name="Joannis T."/>
            <person name="Lombin L.H."/>
            <person name="Cattoli G."/>
        </authorList>
    </citation>
    <scope>NUCLEOTIDE SEQUENCE</scope>
</reference>
<keyword evidence="4 19" id="KW-0813">Transport</keyword>
<keyword evidence="7 19" id="KW-0812">Transmembrane</keyword>